<evidence type="ECO:0000256" key="1">
    <source>
        <dbReference type="ARBA" id="ARBA00001917"/>
    </source>
</evidence>
<dbReference type="Pfam" id="PF01512">
    <property type="entry name" value="Complex1_51K"/>
    <property type="match status" value="1"/>
</dbReference>
<evidence type="ECO:0000256" key="3">
    <source>
        <dbReference type="ARBA" id="ARBA00007523"/>
    </source>
</evidence>
<dbReference type="InterPro" id="IPR011537">
    <property type="entry name" value="NADH-UbQ_OxRdtase_suF"/>
</dbReference>
<comment type="function">
    <text evidence="13">NDH-1 shuttles electrons from NADH, via FMN and iron-sulfur (Fe-S) centers, to quinones in the respiratory chain.</text>
</comment>
<dbReference type="InterPro" id="IPR050837">
    <property type="entry name" value="ComplexI_51kDa_subunit"/>
</dbReference>
<keyword evidence="4 13" id="KW-0004">4Fe-4S</keyword>
<protein>
    <recommendedName>
        <fullName evidence="13">NADH-quinone oxidoreductase subunit F</fullName>
        <ecNumber evidence="13">7.1.1.-</ecNumber>
    </recommendedName>
</protein>
<evidence type="ECO:0000256" key="12">
    <source>
        <dbReference type="ARBA" id="ARBA00047712"/>
    </source>
</evidence>
<dbReference type="GO" id="GO:0051539">
    <property type="term" value="F:4 iron, 4 sulfur cluster binding"/>
    <property type="evidence" value="ECO:0007669"/>
    <property type="project" value="UniProtKB-UniRule"/>
</dbReference>
<dbReference type="GO" id="GO:0008137">
    <property type="term" value="F:NADH dehydrogenase (ubiquinone) activity"/>
    <property type="evidence" value="ECO:0007669"/>
    <property type="project" value="InterPro"/>
</dbReference>
<dbReference type="PANTHER" id="PTHR11780">
    <property type="entry name" value="NADH-UBIQUINONE OXIDOREDUCTASE FLAVOPROTEIN 1 NDUFV1"/>
    <property type="match status" value="1"/>
</dbReference>
<reference evidence="16" key="1">
    <citation type="submission" date="2018-09" db="EMBL/GenBank/DDBJ databases">
        <authorList>
            <person name="Livingstone P.G."/>
            <person name="Whitworth D.E."/>
        </authorList>
    </citation>
    <scope>NUCLEOTIDE SEQUENCE [LARGE SCALE GENOMIC DNA]</scope>
    <source>
        <strain evidence="16">AB047A</strain>
    </source>
</reference>
<comment type="similarity">
    <text evidence="3 13">Belongs to the complex I 51 kDa subunit family.</text>
</comment>
<keyword evidence="8" id="KW-1278">Translocase</keyword>
<dbReference type="NCBIfam" id="NF010120">
    <property type="entry name" value="PRK13596.1"/>
    <property type="match status" value="1"/>
</dbReference>
<dbReference type="InterPro" id="IPR011538">
    <property type="entry name" value="Nuo51_FMN-bd"/>
</dbReference>
<evidence type="ECO:0000256" key="11">
    <source>
        <dbReference type="ARBA" id="ARBA00023027"/>
    </source>
</evidence>
<dbReference type="RefSeq" id="WP_120550730.1">
    <property type="nucleotide sequence ID" value="NZ_RAWM01000021.1"/>
</dbReference>
<evidence type="ECO:0000313" key="16">
    <source>
        <dbReference type="Proteomes" id="UP000282656"/>
    </source>
</evidence>
<evidence type="ECO:0000256" key="8">
    <source>
        <dbReference type="ARBA" id="ARBA00022967"/>
    </source>
</evidence>
<comment type="cofactor">
    <cofactor evidence="2 13">
        <name>[4Fe-4S] cluster</name>
        <dbReference type="ChEBI" id="CHEBI:49883"/>
    </cofactor>
</comment>
<evidence type="ECO:0000256" key="6">
    <source>
        <dbReference type="ARBA" id="ARBA00022643"/>
    </source>
</evidence>
<dbReference type="Pfam" id="PF10589">
    <property type="entry name" value="NADH_4Fe-4S"/>
    <property type="match status" value="1"/>
</dbReference>
<dbReference type="AlphaFoldDB" id="A0A3A8QUV7"/>
<dbReference type="InterPro" id="IPR037207">
    <property type="entry name" value="Nuop51_4Fe4S-bd_sf"/>
</dbReference>
<dbReference type="FunFam" id="1.20.1440.230:FF:000001">
    <property type="entry name" value="Mitochondrial NADH dehydrogenase flavoprotein 1"/>
    <property type="match status" value="1"/>
</dbReference>
<dbReference type="InterPro" id="IPR037225">
    <property type="entry name" value="Nuo51_FMN-bd_sf"/>
</dbReference>
<name>A0A3A8QUV7_9BACT</name>
<feature type="domain" description="NADH-ubiquinone oxidoreductase 51kDa subunit iron-sulphur binding" evidence="14">
    <location>
        <begin position="335"/>
        <end position="380"/>
    </location>
</feature>
<dbReference type="Gene3D" id="1.20.1440.230">
    <property type="entry name" value="NADH-ubiquinone oxidoreductase 51kDa subunit, iron-sulphur binding domain"/>
    <property type="match status" value="1"/>
</dbReference>
<evidence type="ECO:0000256" key="10">
    <source>
        <dbReference type="ARBA" id="ARBA00023014"/>
    </source>
</evidence>
<evidence type="ECO:0000313" key="15">
    <source>
        <dbReference type="EMBL" id="RKH70710.1"/>
    </source>
</evidence>
<dbReference type="Proteomes" id="UP000282656">
    <property type="component" value="Unassembled WGS sequence"/>
</dbReference>
<dbReference type="PROSITE" id="PS00645">
    <property type="entry name" value="COMPLEX1_51K_2"/>
    <property type="match status" value="1"/>
</dbReference>
<dbReference type="PROSITE" id="PS00644">
    <property type="entry name" value="COMPLEX1_51K_1"/>
    <property type="match status" value="1"/>
</dbReference>
<proteinExistence type="inferred from homology"/>
<dbReference type="Pfam" id="PF22461">
    <property type="entry name" value="SLBB_2"/>
    <property type="match status" value="1"/>
</dbReference>
<keyword evidence="16" id="KW-1185">Reference proteome</keyword>
<dbReference type="Gene3D" id="3.40.50.11540">
    <property type="entry name" value="NADH-ubiquinone oxidoreductase 51kDa subunit"/>
    <property type="match status" value="1"/>
</dbReference>
<keyword evidence="13" id="KW-0874">Quinone</keyword>
<keyword evidence="7 13" id="KW-0479">Metal-binding</keyword>
<dbReference type="GO" id="GO:0010181">
    <property type="term" value="F:FMN binding"/>
    <property type="evidence" value="ECO:0007669"/>
    <property type="project" value="InterPro"/>
</dbReference>
<dbReference type="InterPro" id="IPR019575">
    <property type="entry name" value="Nuop51_4Fe4S-bd"/>
</dbReference>
<dbReference type="InterPro" id="IPR001949">
    <property type="entry name" value="NADH-UbQ_OxRdtase_51kDa_CS"/>
</dbReference>
<keyword evidence="10 13" id="KW-0411">Iron-sulfur</keyword>
<dbReference type="Gene3D" id="3.10.20.600">
    <property type="match status" value="1"/>
</dbReference>
<keyword evidence="11 13" id="KW-0520">NAD</keyword>
<evidence type="ECO:0000256" key="7">
    <source>
        <dbReference type="ARBA" id="ARBA00022723"/>
    </source>
</evidence>
<dbReference type="FunFam" id="3.40.50.11540:FF:000001">
    <property type="entry name" value="NADH dehydrogenase [ubiquinone] flavoprotein 1, mitochondrial"/>
    <property type="match status" value="1"/>
</dbReference>
<sequence length="447" mass="48452">MASTAKAVEPVISAAWGKPQSWTLDSYRSRGGYDGLKRALSMEPAAIIDEVKKSNLRGRGGAGFPTGMKWSFVPKDSPKPKYLAVNGDESEPGTFKDRYILENDPHMMLEGIAIASYALGVHTCYVYLRGEFKFQAERTQAAIDEAYKAGIFGKSLMGKEGFALDCYVVRGAGAYICGEETALLESLEGKKGWPRLKPPFPAVVGLFGSPTVVNNVETLASVPSILAKGAEWYAKLGTDKSGGTHLVCLSGSVNRPGVYEVGMHTTILELIHDDKYGQGMPKGRKVKAVIPGGSSAPVLGADELDVALEFEALKMKQTMAGSGGVIVMDDATCMVRSLWRVARFYAEESCGQCTPCREGTPWQTRLLRKIEEGRAEMSDIDMLSNVASSIAPYPPIGLGNTICALGDAAALPTHSFLMRFRDEFEAHVREHRCPYGDHPWGSFGDWS</sequence>
<comment type="cofactor">
    <cofactor evidence="1 13">
        <name>FMN</name>
        <dbReference type="ChEBI" id="CHEBI:58210"/>
    </cofactor>
</comment>
<evidence type="ECO:0000256" key="13">
    <source>
        <dbReference type="RuleBase" id="RU364066"/>
    </source>
</evidence>
<keyword evidence="15" id="KW-0560">Oxidoreductase</keyword>
<evidence type="ECO:0000256" key="4">
    <source>
        <dbReference type="ARBA" id="ARBA00022485"/>
    </source>
</evidence>
<evidence type="ECO:0000259" key="14">
    <source>
        <dbReference type="SMART" id="SM00928"/>
    </source>
</evidence>
<accession>A0A3A8QUV7</accession>
<dbReference type="SUPFAM" id="SSF142984">
    <property type="entry name" value="Nqo1 middle domain-like"/>
    <property type="match status" value="1"/>
</dbReference>
<dbReference type="OrthoDB" id="9805533at2"/>
<dbReference type="NCBIfam" id="TIGR01959">
    <property type="entry name" value="nuoF_fam"/>
    <property type="match status" value="1"/>
</dbReference>
<comment type="catalytic activity">
    <reaction evidence="12 13">
        <text>a quinone + NADH + 5 H(+)(in) = a quinol + NAD(+) + 4 H(+)(out)</text>
        <dbReference type="Rhea" id="RHEA:57888"/>
        <dbReference type="ChEBI" id="CHEBI:15378"/>
        <dbReference type="ChEBI" id="CHEBI:24646"/>
        <dbReference type="ChEBI" id="CHEBI:57540"/>
        <dbReference type="ChEBI" id="CHEBI:57945"/>
        <dbReference type="ChEBI" id="CHEBI:132124"/>
    </reaction>
</comment>
<dbReference type="SMART" id="SM00928">
    <property type="entry name" value="NADH_4Fe-4S"/>
    <property type="match status" value="1"/>
</dbReference>
<dbReference type="GO" id="GO:0003954">
    <property type="term" value="F:NADH dehydrogenase activity"/>
    <property type="evidence" value="ECO:0007669"/>
    <property type="project" value="TreeGrafter"/>
</dbReference>
<dbReference type="GO" id="GO:0048038">
    <property type="term" value="F:quinone binding"/>
    <property type="evidence" value="ECO:0007669"/>
    <property type="project" value="UniProtKB-KW"/>
</dbReference>
<dbReference type="PANTHER" id="PTHR11780:SF10">
    <property type="entry name" value="NADH DEHYDROGENASE [UBIQUINONE] FLAVOPROTEIN 1, MITOCHONDRIAL"/>
    <property type="match status" value="1"/>
</dbReference>
<dbReference type="SUPFAM" id="SSF140490">
    <property type="entry name" value="Nqo1C-terminal domain-like"/>
    <property type="match status" value="1"/>
</dbReference>
<dbReference type="GO" id="GO:0045333">
    <property type="term" value="P:cellular respiration"/>
    <property type="evidence" value="ECO:0007669"/>
    <property type="project" value="TreeGrafter"/>
</dbReference>
<keyword evidence="9 13" id="KW-0408">Iron</keyword>
<dbReference type="EC" id="7.1.1.-" evidence="13"/>
<dbReference type="GO" id="GO:0051287">
    <property type="term" value="F:NAD binding"/>
    <property type="evidence" value="ECO:0007669"/>
    <property type="project" value="UniProtKB-UniRule"/>
</dbReference>
<comment type="caution">
    <text evidence="15">The sequence shown here is derived from an EMBL/GenBank/DDBJ whole genome shotgun (WGS) entry which is preliminary data.</text>
</comment>
<keyword evidence="5 13" id="KW-0285">Flavoprotein</keyword>
<dbReference type="EMBL" id="RAWM01000021">
    <property type="protein sequence ID" value="RKH70710.1"/>
    <property type="molecule type" value="Genomic_DNA"/>
</dbReference>
<evidence type="ECO:0000256" key="5">
    <source>
        <dbReference type="ARBA" id="ARBA00022630"/>
    </source>
</evidence>
<evidence type="ECO:0000256" key="2">
    <source>
        <dbReference type="ARBA" id="ARBA00001966"/>
    </source>
</evidence>
<organism evidence="15 16">
    <name type="scientific">Corallococcus interemptor</name>
    <dbReference type="NCBI Taxonomy" id="2316720"/>
    <lineage>
        <taxon>Bacteria</taxon>
        <taxon>Pseudomonadati</taxon>
        <taxon>Myxococcota</taxon>
        <taxon>Myxococcia</taxon>
        <taxon>Myxococcales</taxon>
        <taxon>Cystobacterineae</taxon>
        <taxon>Myxococcaceae</taxon>
        <taxon>Corallococcus</taxon>
    </lineage>
</organism>
<gene>
    <name evidence="15" type="primary">nuoF</name>
    <name evidence="15" type="ORF">D7X96_10945</name>
</gene>
<dbReference type="Gene3D" id="6.10.250.1450">
    <property type="match status" value="1"/>
</dbReference>
<keyword evidence="6 13" id="KW-0288">FMN</keyword>
<dbReference type="SUPFAM" id="SSF142019">
    <property type="entry name" value="Nqo1 FMN-binding domain-like"/>
    <property type="match status" value="1"/>
</dbReference>
<dbReference type="InterPro" id="IPR054765">
    <property type="entry name" value="SLBB_dom"/>
</dbReference>
<dbReference type="GO" id="GO:0046872">
    <property type="term" value="F:metal ion binding"/>
    <property type="evidence" value="ECO:0007669"/>
    <property type="project" value="UniProtKB-KW"/>
</dbReference>
<evidence type="ECO:0000256" key="9">
    <source>
        <dbReference type="ARBA" id="ARBA00023004"/>
    </source>
</evidence>